<dbReference type="Gene3D" id="3.40.80.10">
    <property type="entry name" value="Peptidoglycan recognition protein-like"/>
    <property type="match status" value="1"/>
</dbReference>
<evidence type="ECO:0008006" key="4">
    <source>
        <dbReference type="Google" id="ProtNLM"/>
    </source>
</evidence>
<feature type="signal peptide" evidence="1">
    <location>
        <begin position="1"/>
        <end position="23"/>
    </location>
</feature>
<dbReference type="GO" id="GO:0009253">
    <property type="term" value="P:peptidoglycan catabolic process"/>
    <property type="evidence" value="ECO:0007669"/>
    <property type="project" value="InterPro"/>
</dbReference>
<comment type="caution">
    <text evidence="2">The sequence shown here is derived from an EMBL/GenBank/DDBJ whole genome shotgun (WGS) entry which is preliminary data.</text>
</comment>
<dbReference type="GO" id="GO:0008745">
    <property type="term" value="F:N-acetylmuramoyl-L-alanine amidase activity"/>
    <property type="evidence" value="ECO:0007669"/>
    <property type="project" value="InterPro"/>
</dbReference>
<organism evidence="2 3">
    <name type="scientific">Candidatus Dojkabacteria bacterium</name>
    <dbReference type="NCBI Taxonomy" id="2099670"/>
    <lineage>
        <taxon>Bacteria</taxon>
        <taxon>Candidatus Dojkabacteria</taxon>
    </lineage>
</organism>
<reference evidence="2 3" key="1">
    <citation type="journal article" date="2020" name="Biotechnol. Biofuels">
        <title>New insights from the biogas microbiome by comprehensive genome-resolved metagenomics of nearly 1600 species originating from multiple anaerobic digesters.</title>
        <authorList>
            <person name="Campanaro S."/>
            <person name="Treu L."/>
            <person name="Rodriguez-R L.M."/>
            <person name="Kovalovszki A."/>
            <person name="Ziels R.M."/>
            <person name="Maus I."/>
            <person name="Zhu X."/>
            <person name="Kougias P.G."/>
            <person name="Basile A."/>
            <person name="Luo G."/>
            <person name="Schluter A."/>
            <person name="Konstantinidis K.T."/>
            <person name="Angelidaki I."/>
        </authorList>
    </citation>
    <scope>NUCLEOTIDE SEQUENCE [LARGE SCALE GENOMIC DNA]</scope>
    <source>
        <strain evidence="2">AS06rmzACSIP_65</strain>
    </source>
</reference>
<dbReference type="Proteomes" id="UP000545876">
    <property type="component" value="Unassembled WGS sequence"/>
</dbReference>
<dbReference type="AlphaFoldDB" id="A0A847D0A7"/>
<keyword evidence="1" id="KW-0732">Signal</keyword>
<gene>
    <name evidence="2" type="ORF">GX656_00515</name>
</gene>
<accession>A0A847D0A7</accession>
<protein>
    <recommendedName>
        <fullName evidence="4">SH3b domain-containing protein</fullName>
    </recommendedName>
</protein>
<feature type="chain" id="PRO_5032448521" description="SH3b domain-containing protein" evidence="1">
    <location>
        <begin position="24"/>
        <end position="391"/>
    </location>
</feature>
<evidence type="ECO:0000313" key="2">
    <source>
        <dbReference type="EMBL" id="NLD25111.1"/>
    </source>
</evidence>
<proteinExistence type="predicted"/>
<dbReference type="Gene3D" id="2.30.30.40">
    <property type="entry name" value="SH3 Domains"/>
    <property type="match status" value="1"/>
</dbReference>
<evidence type="ECO:0000313" key="3">
    <source>
        <dbReference type="Proteomes" id="UP000545876"/>
    </source>
</evidence>
<evidence type="ECO:0000256" key="1">
    <source>
        <dbReference type="SAM" id="SignalP"/>
    </source>
</evidence>
<dbReference type="SUPFAM" id="SSF55846">
    <property type="entry name" value="N-acetylmuramoyl-L-alanine amidase-like"/>
    <property type="match status" value="1"/>
</dbReference>
<sequence length="391" mass="43955">MKIAKTLISTILLSMFLTSPLFAFSSYSTKTQKFDLSLSDQSTTVYTPPERIYITQITTQSNSISRDPSLWVKTLYYYFITRLYLPDIPYNYLIDENGAIYDGKTGGIGANLKFEALDSVILIGYLSNSSSLSSRAEASLKDLIETLSAEWGVESVKPVKLNILQGENKLSSIEIVDSSSEFSNSLNKTLSNLKLSSDEHHNYIAKIESVDYPKESVIGSRIKIKVKFTNKNTFPWFTQSEPIYISTKSGEESKLAINKVWSSFSKPLEITGKIIKPDESIEAEFEVEAKVLVGEISETFVLQKIGVGNFTDSEFEVKFNVIKGSNTLVQVYSPQYGFVNIRTCRWSSCEIIDSPKEGSVYILLAEEEGWYKIQYAPGVEGWAMGKYFKKI</sequence>
<dbReference type="InterPro" id="IPR036505">
    <property type="entry name" value="Amidase/PGRP_sf"/>
</dbReference>
<dbReference type="EMBL" id="JAAZBX010000002">
    <property type="protein sequence ID" value="NLD25111.1"/>
    <property type="molecule type" value="Genomic_DNA"/>
</dbReference>
<name>A0A847D0A7_9BACT</name>